<protein>
    <recommendedName>
        <fullName evidence="4">TPX2 C-terminal domain-containing protein</fullName>
    </recommendedName>
</protein>
<evidence type="ECO:0000313" key="3">
    <source>
        <dbReference type="Proteomes" id="UP000298652"/>
    </source>
</evidence>
<keyword evidence="3" id="KW-1185">Reference proteome</keyword>
<feature type="region of interest" description="Disordered" evidence="1">
    <location>
        <begin position="37"/>
        <end position="56"/>
    </location>
</feature>
<gene>
    <name evidence="2" type="ORF">SEVIR_7G328333v2</name>
</gene>
<evidence type="ECO:0000313" key="2">
    <source>
        <dbReference type="EMBL" id="TKW07757.1"/>
    </source>
</evidence>
<organism evidence="2 3">
    <name type="scientific">Setaria viridis</name>
    <name type="common">Green bristlegrass</name>
    <name type="synonym">Setaria italica subsp. viridis</name>
    <dbReference type="NCBI Taxonomy" id="4556"/>
    <lineage>
        <taxon>Eukaryota</taxon>
        <taxon>Viridiplantae</taxon>
        <taxon>Streptophyta</taxon>
        <taxon>Embryophyta</taxon>
        <taxon>Tracheophyta</taxon>
        <taxon>Spermatophyta</taxon>
        <taxon>Magnoliopsida</taxon>
        <taxon>Liliopsida</taxon>
        <taxon>Poales</taxon>
        <taxon>Poaceae</taxon>
        <taxon>PACMAD clade</taxon>
        <taxon>Panicoideae</taxon>
        <taxon>Panicodae</taxon>
        <taxon>Paniceae</taxon>
        <taxon>Cenchrinae</taxon>
        <taxon>Setaria</taxon>
    </lineage>
</organism>
<reference evidence="2" key="1">
    <citation type="submission" date="2019-03" db="EMBL/GenBank/DDBJ databases">
        <title>WGS assembly of Setaria viridis.</title>
        <authorList>
            <person name="Huang P."/>
            <person name="Jenkins J."/>
            <person name="Grimwood J."/>
            <person name="Barry K."/>
            <person name="Healey A."/>
            <person name="Mamidi S."/>
            <person name="Sreedasyam A."/>
            <person name="Shu S."/>
            <person name="Feldman M."/>
            <person name="Wu J."/>
            <person name="Yu Y."/>
            <person name="Chen C."/>
            <person name="Johnson J."/>
            <person name="Rokhsar D."/>
            <person name="Baxter I."/>
            <person name="Schmutz J."/>
            <person name="Brutnell T."/>
            <person name="Kellogg E."/>
        </authorList>
    </citation>
    <scope>NUCLEOTIDE SEQUENCE [LARGE SCALE GENOMIC DNA]</scope>
</reference>
<sequence length="106" mass="12668">MRVTWSSHRYQYSCHLISWPNRLCSSLDGKADRFSWDSKTSAGGRRSRRTSSESLRSSWNRKLKVTSQHPFKLRTEQRGRFKEQQLAQTVKEMLLEEEKKCFYYSV</sequence>
<dbReference type="Gramene" id="TKW07757">
    <property type="protein sequence ID" value="TKW07757"/>
    <property type="gene ID" value="SEVIR_7G328333v2"/>
</dbReference>
<evidence type="ECO:0008006" key="4">
    <source>
        <dbReference type="Google" id="ProtNLM"/>
    </source>
</evidence>
<name>A0A4U6UBR2_SETVI</name>
<accession>A0A4U6UBR2</accession>
<dbReference type="Proteomes" id="UP000298652">
    <property type="component" value="Chromosome 7"/>
</dbReference>
<evidence type="ECO:0000256" key="1">
    <source>
        <dbReference type="SAM" id="MobiDB-lite"/>
    </source>
</evidence>
<dbReference type="AlphaFoldDB" id="A0A4U6UBR2"/>
<dbReference type="EMBL" id="CM016558">
    <property type="protein sequence ID" value="TKW07757.1"/>
    <property type="molecule type" value="Genomic_DNA"/>
</dbReference>
<proteinExistence type="predicted"/>